<organism evidence="3 4">
    <name type="scientific">Paenibacillus crassostreae</name>
    <dbReference type="NCBI Taxonomy" id="1763538"/>
    <lineage>
        <taxon>Bacteria</taxon>
        <taxon>Bacillati</taxon>
        <taxon>Bacillota</taxon>
        <taxon>Bacilli</taxon>
        <taxon>Bacillales</taxon>
        <taxon>Paenibacillaceae</taxon>
        <taxon>Paenibacillus</taxon>
    </lineage>
</organism>
<keyword evidence="4" id="KW-1185">Reference proteome</keyword>
<dbReference type="InterPro" id="IPR003732">
    <property type="entry name" value="Daa-tRNA_deacyls_DTD"/>
</dbReference>
<comment type="domain">
    <text evidence="2">A Gly-cisPro motif from one monomer fits into the active site of the other monomer to allow specific chiral rejection of L-amino acids.</text>
</comment>
<keyword evidence="2" id="KW-0694">RNA-binding</keyword>
<dbReference type="AlphaFoldDB" id="A0A162KSH6"/>
<dbReference type="HAMAP" id="MF_00518">
    <property type="entry name" value="Deacylase_Dtd"/>
    <property type="match status" value="1"/>
</dbReference>
<evidence type="ECO:0000256" key="2">
    <source>
        <dbReference type="HAMAP-Rule" id="MF_00518"/>
    </source>
</evidence>
<evidence type="ECO:0000313" key="3">
    <source>
        <dbReference type="EMBL" id="OAB73203.1"/>
    </source>
</evidence>
<comment type="caution">
    <text evidence="3">The sequence shown here is derived from an EMBL/GenBank/DDBJ whole genome shotgun (WGS) entry which is preliminary data.</text>
</comment>
<comment type="function">
    <text evidence="2">An aminoacyl-tRNA editing enzyme that deacylates mischarged D-aminoacyl-tRNAs. Also deacylates mischarged glycyl-tRNA(Ala), protecting cells against glycine mischarging by AlaRS. Acts via tRNA-based rather than protein-based catalysis; rejects L-amino acids rather than detecting D-amino acids in the active site. By recycling D-aminoacyl-tRNA to D-amino acids and free tRNA molecules, this enzyme counteracts the toxicity associated with the formation of D-aminoacyl-tRNA entities in vivo and helps enforce protein L-homochirality.</text>
</comment>
<dbReference type="Gene3D" id="3.50.80.10">
    <property type="entry name" value="D-tyrosyl-tRNA(Tyr) deacylase"/>
    <property type="match status" value="1"/>
</dbReference>
<accession>A0A162KSH6</accession>
<dbReference type="GO" id="GO:0051500">
    <property type="term" value="F:D-tyrosyl-tRNA(Tyr) deacylase activity"/>
    <property type="evidence" value="ECO:0007669"/>
    <property type="project" value="TreeGrafter"/>
</dbReference>
<feature type="short sequence motif" description="Gly-cisPro motif, important for rejection of L-amino acids" evidence="2">
    <location>
        <begin position="137"/>
        <end position="138"/>
    </location>
</feature>
<dbReference type="CDD" id="cd00563">
    <property type="entry name" value="Dtyr_deacylase"/>
    <property type="match status" value="1"/>
</dbReference>
<reference evidence="3 4" key="1">
    <citation type="submission" date="2016-02" db="EMBL/GenBank/DDBJ databases">
        <title>Paenibacillus sp. LPB0068, isolated from Crassostrea gigas.</title>
        <authorList>
            <person name="Shin S.-K."/>
            <person name="Yi H."/>
        </authorList>
    </citation>
    <scope>NUCLEOTIDE SEQUENCE [LARGE SCALE GENOMIC DNA]</scope>
    <source>
        <strain evidence="3 4">LPB0068</strain>
    </source>
</reference>
<dbReference type="EC" id="3.1.1.-" evidence="2"/>
<keyword evidence="2" id="KW-0963">Cytoplasm</keyword>
<comment type="subunit">
    <text evidence="2">Homodimer.</text>
</comment>
<dbReference type="PANTHER" id="PTHR10472:SF5">
    <property type="entry name" value="D-AMINOACYL-TRNA DEACYLASE 1"/>
    <property type="match status" value="1"/>
</dbReference>
<dbReference type="GO" id="GO:0019478">
    <property type="term" value="P:D-amino acid catabolic process"/>
    <property type="evidence" value="ECO:0007669"/>
    <property type="project" value="UniProtKB-UniRule"/>
</dbReference>
<dbReference type="EC" id="3.1.1.96" evidence="2"/>
<comment type="subcellular location">
    <subcellularLocation>
        <location evidence="2">Cytoplasm</location>
    </subcellularLocation>
</comment>
<sequence>MKVVIQRCKKASVAVDGNIVGEISQGLMVLVGVTHEDTEKDAKYLAEKVVGLRIFEDEHGKMNFSVKDTGGAILSVSQFTLYSDCRKGKRPNFMAAAKPDIAEGLYDFFNHELESKGIQVETGRFGEMMDVSFTNWGPVTLIIDSRADA</sequence>
<dbReference type="FunFam" id="3.50.80.10:FF:000001">
    <property type="entry name" value="D-aminoacyl-tRNA deacylase"/>
    <property type="match status" value="1"/>
</dbReference>
<gene>
    <name evidence="2" type="primary">dtd</name>
    <name evidence="3" type="ORF">PNBC_14005</name>
</gene>
<comment type="similarity">
    <text evidence="1 2">Belongs to the DTD family.</text>
</comment>
<keyword evidence="2" id="KW-0820">tRNA-binding</keyword>
<dbReference type="InterPro" id="IPR023509">
    <property type="entry name" value="DTD-like_sf"/>
</dbReference>
<dbReference type="Proteomes" id="UP000077134">
    <property type="component" value="Unassembled WGS sequence"/>
</dbReference>
<dbReference type="RefSeq" id="WP_068659153.1">
    <property type="nucleotide sequence ID" value="NZ_CP017770.1"/>
</dbReference>
<dbReference type="KEGG" id="pcx:LPB68_06285"/>
<dbReference type="OrthoDB" id="9801395at2"/>
<dbReference type="GO" id="GO:0000049">
    <property type="term" value="F:tRNA binding"/>
    <property type="evidence" value="ECO:0007669"/>
    <property type="project" value="UniProtKB-UniRule"/>
</dbReference>
<dbReference type="Pfam" id="PF02580">
    <property type="entry name" value="Tyr_Deacylase"/>
    <property type="match status" value="1"/>
</dbReference>
<dbReference type="STRING" id="1763538.LPB68_06285"/>
<keyword evidence="2" id="KW-0378">Hydrolase</keyword>
<dbReference type="EMBL" id="LSFN01000025">
    <property type="protein sequence ID" value="OAB73203.1"/>
    <property type="molecule type" value="Genomic_DNA"/>
</dbReference>
<comment type="catalytic activity">
    <reaction evidence="2">
        <text>a D-aminoacyl-tRNA + H2O = a tRNA + a D-alpha-amino acid + H(+)</text>
        <dbReference type="Rhea" id="RHEA:13953"/>
        <dbReference type="Rhea" id="RHEA-COMP:10123"/>
        <dbReference type="Rhea" id="RHEA-COMP:10124"/>
        <dbReference type="ChEBI" id="CHEBI:15377"/>
        <dbReference type="ChEBI" id="CHEBI:15378"/>
        <dbReference type="ChEBI" id="CHEBI:59871"/>
        <dbReference type="ChEBI" id="CHEBI:78442"/>
        <dbReference type="ChEBI" id="CHEBI:79333"/>
        <dbReference type="EC" id="3.1.1.96"/>
    </reaction>
</comment>
<dbReference type="PANTHER" id="PTHR10472">
    <property type="entry name" value="D-TYROSYL-TRNA TYR DEACYLASE"/>
    <property type="match status" value="1"/>
</dbReference>
<dbReference type="NCBIfam" id="TIGR00256">
    <property type="entry name" value="D-aminoacyl-tRNA deacylase"/>
    <property type="match status" value="1"/>
</dbReference>
<evidence type="ECO:0000313" key="4">
    <source>
        <dbReference type="Proteomes" id="UP000077134"/>
    </source>
</evidence>
<dbReference type="GO" id="GO:0106026">
    <property type="term" value="F:Gly-tRNA(Ala) deacylase activity"/>
    <property type="evidence" value="ECO:0007669"/>
    <property type="project" value="UniProtKB-UniRule"/>
</dbReference>
<name>A0A162KSH6_9BACL</name>
<dbReference type="GO" id="GO:0043908">
    <property type="term" value="F:Ser(Gly)-tRNA(Ala) hydrolase activity"/>
    <property type="evidence" value="ECO:0007669"/>
    <property type="project" value="UniProtKB-UniRule"/>
</dbReference>
<dbReference type="GO" id="GO:0005737">
    <property type="term" value="C:cytoplasm"/>
    <property type="evidence" value="ECO:0007669"/>
    <property type="project" value="UniProtKB-SubCell"/>
</dbReference>
<evidence type="ECO:0000256" key="1">
    <source>
        <dbReference type="ARBA" id="ARBA00009673"/>
    </source>
</evidence>
<dbReference type="SUPFAM" id="SSF69500">
    <property type="entry name" value="DTD-like"/>
    <property type="match status" value="1"/>
</dbReference>
<comment type="catalytic activity">
    <reaction evidence="2">
        <text>glycyl-tRNA(Ala) + H2O = tRNA(Ala) + glycine + H(+)</text>
        <dbReference type="Rhea" id="RHEA:53744"/>
        <dbReference type="Rhea" id="RHEA-COMP:9657"/>
        <dbReference type="Rhea" id="RHEA-COMP:13640"/>
        <dbReference type="ChEBI" id="CHEBI:15377"/>
        <dbReference type="ChEBI" id="CHEBI:15378"/>
        <dbReference type="ChEBI" id="CHEBI:57305"/>
        <dbReference type="ChEBI" id="CHEBI:78442"/>
        <dbReference type="ChEBI" id="CHEBI:78522"/>
    </reaction>
</comment>
<proteinExistence type="inferred from homology"/>
<protein>
    <recommendedName>
        <fullName evidence="2">D-aminoacyl-tRNA deacylase</fullName>
        <shortName evidence="2">DTD</shortName>
        <ecNumber evidence="2">3.1.1.96</ecNumber>
    </recommendedName>
    <alternativeName>
        <fullName evidence="2">Gly-tRNA(Ala) deacylase</fullName>
        <ecNumber evidence="2">3.1.1.-</ecNumber>
    </alternativeName>
</protein>